<dbReference type="InterPro" id="IPR002347">
    <property type="entry name" value="SDR_fam"/>
</dbReference>
<dbReference type="Proteomes" id="UP000554235">
    <property type="component" value="Unassembled WGS sequence"/>
</dbReference>
<accession>A0A8H4KY80</accession>
<evidence type="ECO:0000313" key="1">
    <source>
        <dbReference type="EMBL" id="KAF4459655.1"/>
    </source>
</evidence>
<organism evidence="1 2">
    <name type="scientific">Fusarium albosuccineum</name>
    <dbReference type="NCBI Taxonomy" id="1237068"/>
    <lineage>
        <taxon>Eukaryota</taxon>
        <taxon>Fungi</taxon>
        <taxon>Dikarya</taxon>
        <taxon>Ascomycota</taxon>
        <taxon>Pezizomycotina</taxon>
        <taxon>Sordariomycetes</taxon>
        <taxon>Hypocreomycetidae</taxon>
        <taxon>Hypocreales</taxon>
        <taxon>Nectriaceae</taxon>
        <taxon>Fusarium</taxon>
        <taxon>Fusarium decemcellulare species complex</taxon>
    </lineage>
</organism>
<dbReference type="PANTHER" id="PTHR45458:SF3">
    <property type="entry name" value="CHAIN DEHYDROGENASE (ATSC), PUTATIVE-RELATED"/>
    <property type="match status" value="1"/>
</dbReference>
<gene>
    <name evidence="1" type="ORF">FALBO_13581</name>
</gene>
<dbReference type="PRINTS" id="PR00081">
    <property type="entry name" value="GDHRDH"/>
</dbReference>
<dbReference type="SUPFAM" id="SSF51735">
    <property type="entry name" value="NAD(P)-binding Rossmann-fold domains"/>
    <property type="match status" value="1"/>
</dbReference>
<dbReference type="Gene3D" id="3.40.50.720">
    <property type="entry name" value="NAD(P)-binding Rossmann-like Domain"/>
    <property type="match status" value="1"/>
</dbReference>
<dbReference type="Pfam" id="PF00106">
    <property type="entry name" value="adh_short"/>
    <property type="match status" value="1"/>
</dbReference>
<dbReference type="GO" id="GO:0016616">
    <property type="term" value="F:oxidoreductase activity, acting on the CH-OH group of donors, NAD or NADP as acceptor"/>
    <property type="evidence" value="ECO:0007669"/>
    <property type="project" value="TreeGrafter"/>
</dbReference>
<comment type="caution">
    <text evidence="1">The sequence shown here is derived from an EMBL/GenBank/DDBJ whole genome shotgun (WGS) entry which is preliminary data.</text>
</comment>
<dbReference type="OrthoDB" id="7289984at2759"/>
<evidence type="ECO:0000313" key="2">
    <source>
        <dbReference type="Proteomes" id="UP000554235"/>
    </source>
</evidence>
<dbReference type="InterPro" id="IPR036291">
    <property type="entry name" value="NAD(P)-bd_dom_sf"/>
</dbReference>
<dbReference type="PANTHER" id="PTHR45458">
    <property type="entry name" value="SHORT-CHAIN DEHYDROGENASE/REDUCTASE SDR"/>
    <property type="match status" value="1"/>
</dbReference>
<dbReference type="AlphaFoldDB" id="A0A8H4KY80"/>
<keyword evidence="2" id="KW-1185">Reference proteome</keyword>
<protein>
    <submittedName>
        <fullName evidence="1">Protoporphyrinogen oxidase</fullName>
    </submittedName>
</protein>
<dbReference type="EMBL" id="JAADYS010002120">
    <property type="protein sequence ID" value="KAF4459655.1"/>
    <property type="molecule type" value="Genomic_DNA"/>
</dbReference>
<sequence length="272" mass="29304">MSSYLITGVSRGLGFEFLRQLSEDPKNTVVGLVRNKKATDEKVQRELSSRTNIHIIQADIVDYDALKVASVAETSKITGGSLDCIIANAGLVSAWSAYDPPSVLGKEPKRLEEDLLECFNINVVGNIHLFNLYMPLVLKGRAKKVITISTGMADLDLITNFSIAIAAPYSISKGAVNVAVAKFDAEYRKDGVLFMSISPGVVDTGHYDNATEEQAKKAAEMGAQFQAYAPNFKGPISPKESATAILSVMNKSSIENGDGGAFVSHLGNKQWL</sequence>
<reference evidence="1 2" key="1">
    <citation type="submission" date="2020-01" db="EMBL/GenBank/DDBJ databases">
        <title>Identification and distribution of gene clusters putatively required for synthesis of sphingolipid metabolism inhibitors in phylogenetically diverse species of the filamentous fungus Fusarium.</title>
        <authorList>
            <person name="Kim H.-S."/>
            <person name="Busman M."/>
            <person name="Brown D.W."/>
            <person name="Divon H."/>
            <person name="Uhlig S."/>
            <person name="Proctor R.H."/>
        </authorList>
    </citation>
    <scope>NUCLEOTIDE SEQUENCE [LARGE SCALE GENOMIC DNA]</scope>
    <source>
        <strain evidence="1 2">NRRL 20459</strain>
    </source>
</reference>
<dbReference type="InterPro" id="IPR052184">
    <property type="entry name" value="SDR_enzymes"/>
</dbReference>
<proteinExistence type="predicted"/>
<name>A0A8H4KY80_9HYPO</name>
<dbReference type="CDD" id="cd05325">
    <property type="entry name" value="carb_red_sniffer_like_SDR_c"/>
    <property type="match status" value="1"/>
</dbReference>